<dbReference type="Pfam" id="PF07679">
    <property type="entry name" value="I-set"/>
    <property type="match status" value="1"/>
</dbReference>
<evidence type="ECO:0000256" key="9">
    <source>
        <dbReference type="SAM" id="Phobius"/>
    </source>
</evidence>
<evidence type="ECO:0000256" key="8">
    <source>
        <dbReference type="ARBA" id="ARBA00023319"/>
    </source>
</evidence>
<keyword evidence="6" id="KW-1015">Disulfide bond</keyword>
<keyword evidence="4 9" id="KW-1133">Transmembrane helix</keyword>
<dbReference type="PANTHER" id="PTHR46841">
    <property type="entry name" value="OX-2 MEMBRANE GLYCOPROTEIN"/>
    <property type="match status" value="1"/>
</dbReference>
<sequence length="261" mass="29141">MKRMFPSKMTFQALVLCLAFAGLGEANVVPQAEHRYVKVGDNVTLGCSLTGPQDVLQVTWQKVSEKSRDNVATYSTIKGLKILQPYQDRMNFTSLVLNETNITFWDARMDDSGCYVCIFNIFPDGSFSGHTCLTVFGLNASVHYNISEGHLIAICNAVGLPEPTITWNNLFNSTPAQETVRHTNGIVSITSKLEIHNAQSIDARNLTCTVSNTKEKMELPVKIQGEGSWLLWLTVTVGILIVLIVLILVMLCWRKRICRRD</sequence>
<dbReference type="Gene3D" id="2.60.40.10">
    <property type="entry name" value="Immunoglobulins"/>
    <property type="match status" value="2"/>
</dbReference>
<dbReference type="GO" id="GO:0098632">
    <property type="term" value="F:cell-cell adhesion mediator activity"/>
    <property type="evidence" value="ECO:0007669"/>
    <property type="project" value="InterPro"/>
</dbReference>
<dbReference type="GO" id="GO:0150079">
    <property type="term" value="P:negative regulation of neuroinflammatory response"/>
    <property type="evidence" value="ECO:0007669"/>
    <property type="project" value="TreeGrafter"/>
</dbReference>
<feature type="transmembrane region" description="Helical" evidence="9">
    <location>
        <begin position="229"/>
        <end position="253"/>
    </location>
</feature>
<dbReference type="InterPro" id="IPR013783">
    <property type="entry name" value="Ig-like_fold"/>
</dbReference>
<dbReference type="OMA" id="WQKDSEK"/>
<dbReference type="Proteomes" id="UP000694562">
    <property type="component" value="Unplaced"/>
</dbReference>
<accession>A0A8C4UEY2</accession>
<dbReference type="InterPro" id="IPR007110">
    <property type="entry name" value="Ig-like_dom"/>
</dbReference>
<dbReference type="InterPro" id="IPR003599">
    <property type="entry name" value="Ig_sub"/>
</dbReference>
<keyword evidence="8" id="KW-0393">Immunoglobulin domain</keyword>
<keyword evidence="2 9" id="KW-0812">Transmembrane</keyword>
<dbReference type="InterPro" id="IPR047164">
    <property type="entry name" value="OX2G-like"/>
</dbReference>
<reference evidence="12" key="1">
    <citation type="submission" date="2025-08" db="UniProtKB">
        <authorList>
            <consortium name="Ensembl"/>
        </authorList>
    </citation>
    <scope>IDENTIFICATION</scope>
</reference>
<dbReference type="GO" id="GO:0016020">
    <property type="term" value="C:membrane"/>
    <property type="evidence" value="ECO:0007669"/>
    <property type="project" value="UniProtKB-SubCell"/>
</dbReference>
<evidence type="ECO:0000313" key="13">
    <source>
        <dbReference type="Proteomes" id="UP000694562"/>
    </source>
</evidence>
<feature type="domain" description="Ig-like" evidence="11">
    <location>
        <begin position="155"/>
        <end position="224"/>
    </location>
</feature>
<evidence type="ECO:0000256" key="5">
    <source>
        <dbReference type="ARBA" id="ARBA00023136"/>
    </source>
</evidence>
<dbReference type="GO" id="GO:0043025">
    <property type="term" value="C:neuronal cell body"/>
    <property type="evidence" value="ECO:0007669"/>
    <property type="project" value="TreeGrafter"/>
</dbReference>
<evidence type="ECO:0000256" key="1">
    <source>
        <dbReference type="ARBA" id="ARBA00004479"/>
    </source>
</evidence>
<dbReference type="SUPFAM" id="SSF48726">
    <property type="entry name" value="Immunoglobulin"/>
    <property type="match status" value="1"/>
</dbReference>
<dbReference type="Ensembl" id="ENSFTIT00000012495.1">
    <property type="protein sequence ID" value="ENSFTIP00000011973.1"/>
    <property type="gene ID" value="ENSFTIG00000008029.1"/>
</dbReference>
<name>A0A8C4UEY2_FALTI</name>
<dbReference type="PANTHER" id="PTHR46841:SF3">
    <property type="entry name" value="OX-2 MEMBRANE GLYCOPROTEIN"/>
    <property type="match status" value="1"/>
</dbReference>
<organism evidence="12 13">
    <name type="scientific">Falco tinnunculus</name>
    <name type="common">Common kestrel</name>
    <dbReference type="NCBI Taxonomy" id="100819"/>
    <lineage>
        <taxon>Eukaryota</taxon>
        <taxon>Metazoa</taxon>
        <taxon>Chordata</taxon>
        <taxon>Craniata</taxon>
        <taxon>Vertebrata</taxon>
        <taxon>Euteleostomi</taxon>
        <taxon>Archelosauria</taxon>
        <taxon>Archosauria</taxon>
        <taxon>Dinosauria</taxon>
        <taxon>Saurischia</taxon>
        <taxon>Theropoda</taxon>
        <taxon>Coelurosauria</taxon>
        <taxon>Aves</taxon>
        <taxon>Neognathae</taxon>
        <taxon>Neoaves</taxon>
        <taxon>Telluraves</taxon>
        <taxon>Australaves</taxon>
        <taxon>Falconiformes</taxon>
        <taxon>Falconidae</taxon>
        <taxon>Falco</taxon>
    </lineage>
</organism>
<dbReference type="GO" id="GO:0034113">
    <property type="term" value="P:heterotypic cell-cell adhesion"/>
    <property type="evidence" value="ECO:0007669"/>
    <property type="project" value="TreeGrafter"/>
</dbReference>
<dbReference type="CDD" id="cd00096">
    <property type="entry name" value="Ig"/>
    <property type="match status" value="1"/>
</dbReference>
<dbReference type="InterPro" id="IPR013098">
    <property type="entry name" value="Ig_I-set"/>
</dbReference>
<dbReference type="InterPro" id="IPR036179">
    <property type="entry name" value="Ig-like_dom_sf"/>
</dbReference>
<keyword evidence="5 9" id="KW-0472">Membrane</keyword>
<keyword evidence="3 10" id="KW-0732">Signal</keyword>
<comment type="subcellular location">
    <subcellularLocation>
        <location evidence="1">Membrane</location>
        <topology evidence="1">Single-pass type I membrane protein</topology>
    </subcellularLocation>
</comment>
<reference evidence="12" key="2">
    <citation type="submission" date="2025-09" db="UniProtKB">
        <authorList>
            <consortium name="Ensembl"/>
        </authorList>
    </citation>
    <scope>IDENTIFICATION</scope>
</reference>
<evidence type="ECO:0000256" key="10">
    <source>
        <dbReference type="SAM" id="SignalP"/>
    </source>
</evidence>
<evidence type="ECO:0000256" key="7">
    <source>
        <dbReference type="ARBA" id="ARBA00023180"/>
    </source>
</evidence>
<dbReference type="AlphaFoldDB" id="A0A8C4UEY2"/>
<dbReference type="GO" id="GO:0030424">
    <property type="term" value="C:axon"/>
    <property type="evidence" value="ECO:0007669"/>
    <property type="project" value="TreeGrafter"/>
</dbReference>
<feature type="domain" description="Ig-like" evidence="11">
    <location>
        <begin position="30"/>
        <end position="117"/>
    </location>
</feature>
<evidence type="ECO:0000256" key="4">
    <source>
        <dbReference type="ARBA" id="ARBA00022989"/>
    </source>
</evidence>
<keyword evidence="13" id="KW-1185">Reference proteome</keyword>
<evidence type="ECO:0000256" key="2">
    <source>
        <dbReference type="ARBA" id="ARBA00022692"/>
    </source>
</evidence>
<dbReference type="PROSITE" id="PS50835">
    <property type="entry name" value="IG_LIKE"/>
    <property type="match status" value="2"/>
</dbReference>
<dbReference type="InterPro" id="IPR013106">
    <property type="entry name" value="Ig_V-set"/>
</dbReference>
<keyword evidence="7" id="KW-0325">Glycoprotein</keyword>
<dbReference type="OrthoDB" id="9422141at2759"/>
<dbReference type="SMART" id="SM00409">
    <property type="entry name" value="IG"/>
    <property type="match status" value="2"/>
</dbReference>
<evidence type="ECO:0000259" key="11">
    <source>
        <dbReference type="PROSITE" id="PS50835"/>
    </source>
</evidence>
<dbReference type="Pfam" id="PF07686">
    <property type="entry name" value="V-set"/>
    <property type="match status" value="1"/>
</dbReference>
<evidence type="ECO:0000256" key="6">
    <source>
        <dbReference type="ARBA" id="ARBA00023157"/>
    </source>
</evidence>
<proteinExistence type="predicted"/>
<dbReference type="GO" id="GO:0009986">
    <property type="term" value="C:cell surface"/>
    <property type="evidence" value="ECO:0007669"/>
    <property type="project" value="TreeGrafter"/>
</dbReference>
<feature type="signal peptide" evidence="10">
    <location>
        <begin position="1"/>
        <end position="26"/>
    </location>
</feature>
<feature type="chain" id="PRO_5034088420" evidence="10">
    <location>
        <begin position="27"/>
        <end position="261"/>
    </location>
</feature>
<protein>
    <submittedName>
        <fullName evidence="12">CD200 molecule</fullName>
    </submittedName>
</protein>
<evidence type="ECO:0000256" key="3">
    <source>
        <dbReference type="ARBA" id="ARBA00022729"/>
    </source>
</evidence>
<evidence type="ECO:0000313" key="12">
    <source>
        <dbReference type="Ensembl" id="ENSFTIP00000011973.1"/>
    </source>
</evidence>